<organism evidence="1 2">
    <name type="scientific">Candidatus Daviesbacteria bacterium GW2011_GWF2_38_6</name>
    <dbReference type="NCBI Taxonomy" id="1618432"/>
    <lineage>
        <taxon>Bacteria</taxon>
        <taxon>Candidatus Daviesiibacteriota</taxon>
    </lineage>
</organism>
<sequence length="178" mass="19887">MLVEGLLGDEIITTLIKPVRLVTPETAQKFGIPTEAPMWVSPWISEENCCPHCERTFTPLVYQPHSIVVAQHFHPDNLELDVGISGRGGIYFSRALSTYHTSWGWVAECEPRGRITFYGDEIMSERAFVRGIQAFCAPCSAEDALHEGYTENAKKGPLEEGLVVSFQSDIPIFHEFAT</sequence>
<evidence type="ECO:0000313" key="1">
    <source>
        <dbReference type="EMBL" id="KKQ79009.1"/>
    </source>
</evidence>
<dbReference type="EMBL" id="LBVC01000005">
    <property type="protein sequence ID" value="KKQ79009.1"/>
    <property type="molecule type" value="Genomic_DNA"/>
</dbReference>
<gene>
    <name evidence="1" type="ORF">US99_C0005G0001</name>
</gene>
<name>A0A0G0MZF2_9BACT</name>
<reference evidence="1 2" key="1">
    <citation type="journal article" date="2015" name="Nature">
        <title>rRNA introns, odd ribosomes, and small enigmatic genomes across a large radiation of phyla.</title>
        <authorList>
            <person name="Brown C.T."/>
            <person name="Hug L.A."/>
            <person name="Thomas B.C."/>
            <person name="Sharon I."/>
            <person name="Castelle C.J."/>
            <person name="Singh A."/>
            <person name="Wilkins M.J."/>
            <person name="Williams K.H."/>
            <person name="Banfield J.F."/>
        </authorList>
    </citation>
    <scope>NUCLEOTIDE SEQUENCE [LARGE SCALE GENOMIC DNA]</scope>
</reference>
<comment type="caution">
    <text evidence="1">The sequence shown here is derived from an EMBL/GenBank/DDBJ whole genome shotgun (WGS) entry which is preliminary data.</text>
</comment>
<evidence type="ECO:0000313" key="2">
    <source>
        <dbReference type="Proteomes" id="UP000034324"/>
    </source>
</evidence>
<dbReference type="AlphaFoldDB" id="A0A0G0MZF2"/>
<dbReference type="Proteomes" id="UP000034324">
    <property type="component" value="Unassembled WGS sequence"/>
</dbReference>
<protein>
    <submittedName>
        <fullName evidence="1">Uncharacterized protein</fullName>
    </submittedName>
</protein>
<accession>A0A0G0MZF2</accession>
<proteinExistence type="predicted"/>